<feature type="domain" description="O-antigen ligase-related" evidence="6">
    <location>
        <begin position="199"/>
        <end position="322"/>
    </location>
</feature>
<dbReference type="InterPro" id="IPR007016">
    <property type="entry name" value="O-antigen_ligase-rel_domated"/>
</dbReference>
<feature type="transmembrane region" description="Helical" evidence="5">
    <location>
        <begin position="231"/>
        <end position="250"/>
    </location>
</feature>
<feature type="transmembrane region" description="Helical" evidence="5">
    <location>
        <begin position="199"/>
        <end position="224"/>
    </location>
</feature>
<dbReference type="PANTHER" id="PTHR37422">
    <property type="entry name" value="TEICHURONIC ACID BIOSYNTHESIS PROTEIN TUAE"/>
    <property type="match status" value="1"/>
</dbReference>
<feature type="transmembrane region" description="Helical" evidence="5">
    <location>
        <begin position="130"/>
        <end position="148"/>
    </location>
</feature>
<keyword evidence="8" id="KW-1185">Reference proteome</keyword>
<feature type="transmembrane region" description="Helical" evidence="5">
    <location>
        <begin position="102"/>
        <end position="118"/>
    </location>
</feature>
<feature type="transmembrane region" description="Helical" evidence="5">
    <location>
        <begin position="53"/>
        <end position="71"/>
    </location>
</feature>
<dbReference type="GO" id="GO:0016020">
    <property type="term" value="C:membrane"/>
    <property type="evidence" value="ECO:0007669"/>
    <property type="project" value="UniProtKB-SubCell"/>
</dbReference>
<evidence type="ECO:0000313" key="8">
    <source>
        <dbReference type="Proteomes" id="UP000298347"/>
    </source>
</evidence>
<sequence>MSVFIDFKKRPVEYGFALLFILPPLGMAVLAWYGCMEWVSIVRRRSRISKDPVSILFILIVLASVGATIRNGQVSDLLSTAMLIAYYGVYLYLLNNPGRLRLARYLWITILGGAYLYFSDQFFSLVSRFVPIPQSVAFMTGHLLMGFYRHDRLFGSAYNPNYACYLLILALSLLLVELLRSIKLRSVQKITAELLLLPILIYAIYETGSRAGFVIMALLLMLFTFNWNKKLFTAAAILAAACAPFIFNLMPRTDSAGFSMQQRLNIWENSVLILKDHPLFGTTTLGFPDAYYRLTGHMIAHAHNLFLSIFVSSGIVCGLFFIGLLISGSISLIRSLKKKKGYLRTTLFFFSLPTIIAYGLLDFTLSSPQVMLVVIALVSFWVRDQKKRGTFGRHQFFIPRYLREMTENRKSGKEADIAGPVSLAAAGGLSKTAALEIRKGFDRASIRGWFRNPFSSFRHGSKKEDQFSKFTLMQRSLTMYNRKGPGGKA</sequence>
<feature type="transmembrane region" description="Helical" evidence="5">
    <location>
        <begin position="160"/>
        <end position="179"/>
    </location>
</feature>
<evidence type="ECO:0000259" key="6">
    <source>
        <dbReference type="Pfam" id="PF04932"/>
    </source>
</evidence>
<dbReference type="Pfam" id="PF04932">
    <property type="entry name" value="Wzy_C"/>
    <property type="match status" value="1"/>
</dbReference>
<feature type="transmembrane region" description="Helical" evidence="5">
    <location>
        <begin position="342"/>
        <end position="361"/>
    </location>
</feature>
<dbReference type="EMBL" id="SRJD01000022">
    <property type="protein sequence ID" value="TGA96593.1"/>
    <property type="molecule type" value="Genomic_DNA"/>
</dbReference>
<organism evidence="7 8">
    <name type="scientific">Sporolactobacillus shoreae</name>
    <dbReference type="NCBI Taxonomy" id="1465501"/>
    <lineage>
        <taxon>Bacteria</taxon>
        <taxon>Bacillati</taxon>
        <taxon>Bacillota</taxon>
        <taxon>Bacilli</taxon>
        <taxon>Bacillales</taxon>
        <taxon>Sporolactobacillaceae</taxon>
        <taxon>Sporolactobacillus</taxon>
    </lineage>
</organism>
<protein>
    <submittedName>
        <fullName evidence="7">O-antigen ligase domain-containing protein</fullName>
    </submittedName>
</protein>
<comment type="subcellular location">
    <subcellularLocation>
        <location evidence="1">Membrane</location>
        <topology evidence="1">Multi-pass membrane protein</topology>
    </subcellularLocation>
</comment>
<comment type="caution">
    <text evidence="7">The sequence shown here is derived from an EMBL/GenBank/DDBJ whole genome shotgun (WGS) entry which is preliminary data.</text>
</comment>
<dbReference type="Proteomes" id="UP000298347">
    <property type="component" value="Unassembled WGS sequence"/>
</dbReference>
<dbReference type="OrthoDB" id="2986506at2"/>
<reference evidence="7 8" key="1">
    <citation type="journal article" date="2015" name="Int. J. Syst. Evol. Microbiol.">
        <title>Sporolactobacillus shoreae sp. nov. and Sporolactobacillus spathodeae sp. nov., two spore-forming lactic acid bacteria isolated from tree barks in Thailand.</title>
        <authorList>
            <person name="Thamacharoensuk T."/>
            <person name="Kitahara M."/>
            <person name="Ohkuma M."/>
            <person name="Thongchul N."/>
            <person name="Tanasupawat S."/>
        </authorList>
    </citation>
    <scope>NUCLEOTIDE SEQUENCE [LARGE SCALE GENOMIC DNA]</scope>
    <source>
        <strain evidence="7 8">BK92</strain>
    </source>
</reference>
<evidence type="ECO:0000313" key="7">
    <source>
        <dbReference type="EMBL" id="TGA96593.1"/>
    </source>
</evidence>
<feature type="transmembrane region" description="Helical" evidence="5">
    <location>
        <begin position="77"/>
        <end position="95"/>
    </location>
</feature>
<dbReference type="InterPro" id="IPR051533">
    <property type="entry name" value="WaaL-like"/>
</dbReference>
<dbReference type="GO" id="GO:0016874">
    <property type="term" value="F:ligase activity"/>
    <property type="evidence" value="ECO:0007669"/>
    <property type="project" value="UniProtKB-KW"/>
</dbReference>
<feature type="transmembrane region" description="Helical" evidence="5">
    <location>
        <begin position="14"/>
        <end position="33"/>
    </location>
</feature>
<evidence type="ECO:0000256" key="4">
    <source>
        <dbReference type="ARBA" id="ARBA00023136"/>
    </source>
</evidence>
<keyword evidence="7" id="KW-0436">Ligase</keyword>
<keyword evidence="4 5" id="KW-0472">Membrane</keyword>
<dbReference type="PANTHER" id="PTHR37422:SF13">
    <property type="entry name" value="LIPOPOLYSACCHARIDE BIOSYNTHESIS PROTEIN PA4999-RELATED"/>
    <property type="match status" value="1"/>
</dbReference>
<keyword evidence="3 5" id="KW-1133">Transmembrane helix</keyword>
<evidence type="ECO:0000256" key="3">
    <source>
        <dbReference type="ARBA" id="ARBA00022989"/>
    </source>
</evidence>
<evidence type="ECO:0000256" key="1">
    <source>
        <dbReference type="ARBA" id="ARBA00004141"/>
    </source>
</evidence>
<accession>A0A4Z0GIF8</accession>
<gene>
    <name evidence="7" type="ORF">E4665_14955</name>
</gene>
<evidence type="ECO:0000256" key="5">
    <source>
        <dbReference type="SAM" id="Phobius"/>
    </source>
</evidence>
<dbReference type="RefSeq" id="WP_135349600.1">
    <property type="nucleotide sequence ID" value="NZ_SRJD01000022.1"/>
</dbReference>
<proteinExistence type="predicted"/>
<feature type="transmembrane region" description="Helical" evidence="5">
    <location>
        <begin position="305"/>
        <end position="330"/>
    </location>
</feature>
<name>A0A4Z0GIF8_9BACL</name>
<evidence type="ECO:0000256" key="2">
    <source>
        <dbReference type="ARBA" id="ARBA00022692"/>
    </source>
</evidence>
<feature type="transmembrane region" description="Helical" evidence="5">
    <location>
        <begin position="367"/>
        <end position="383"/>
    </location>
</feature>
<keyword evidence="2 5" id="KW-0812">Transmembrane</keyword>
<dbReference type="AlphaFoldDB" id="A0A4Z0GIF8"/>